<dbReference type="EnsemblMetazoa" id="CJA05291.1">
    <property type="protein sequence ID" value="CJA05291.1"/>
    <property type="gene ID" value="WBGene00124495"/>
</dbReference>
<reference evidence="2" key="2">
    <citation type="submission" date="2022-06" db="UniProtKB">
        <authorList>
            <consortium name="EnsemblMetazoa"/>
        </authorList>
    </citation>
    <scope>IDENTIFICATION</scope>
    <source>
        <strain evidence="2">DF5081</strain>
    </source>
</reference>
<feature type="compositionally biased region" description="Basic and acidic residues" evidence="1">
    <location>
        <begin position="76"/>
        <end position="86"/>
    </location>
</feature>
<dbReference type="AlphaFoldDB" id="A0A8R1DLF1"/>
<accession>A0A8R1DLF1</accession>
<evidence type="ECO:0000256" key="1">
    <source>
        <dbReference type="SAM" id="MobiDB-lite"/>
    </source>
</evidence>
<evidence type="ECO:0000313" key="3">
    <source>
        <dbReference type="Proteomes" id="UP000005237"/>
    </source>
</evidence>
<keyword evidence="3" id="KW-1185">Reference proteome</keyword>
<feature type="region of interest" description="Disordered" evidence="1">
    <location>
        <begin position="55"/>
        <end position="87"/>
    </location>
</feature>
<evidence type="ECO:0000313" key="2">
    <source>
        <dbReference type="EnsemblMetazoa" id="CJA05291.1"/>
    </source>
</evidence>
<proteinExistence type="predicted"/>
<dbReference type="Proteomes" id="UP000005237">
    <property type="component" value="Unassembled WGS sequence"/>
</dbReference>
<protein>
    <submittedName>
        <fullName evidence="2">Uncharacterized protein</fullName>
    </submittedName>
</protein>
<feature type="compositionally biased region" description="Low complexity" evidence="1">
    <location>
        <begin position="57"/>
        <end position="69"/>
    </location>
</feature>
<sequence length="206" mass="24055">MLNFRIRYEFSNEESVEQNETPILRRFNKKTSGASILLCMESETKMELLHTVKEPSDWGSSSFSPCFSDSNDDEELPQKSSEHTDLDGPTLIHLPEYSHSKLSRAKLHRKFSEFYKWDYVVLRSIAPAISKIRHDVLSTATVETNQRREIVMSIYKKCDEGANKELMALCCAMFFLNDDVHYDELTSPEEYAAEKYIRRRKRDFSC</sequence>
<name>A0A8R1DLF1_CAEJA</name>
<reference evidence="3" key="1">
    <citation type="submission" date="2010-08" db="EMBL/GenBank/DDBJ databases">
        <authorList>
            <consortium name="Caenorhabditis japonica Sequencing Consortium"/>
            <person name="Wilson R.K."/>
        </authorList>
    </citation>
    <scope>NUCLEOTIDE SEQUENCE [LARGE SCALE GENOMIC DNA]</scope>
    <source>
        <strain evidence="3">DF5081</strain>
    </source>
</reference>
<organism evidence="2 3">
    <name type="scientific">Caenorhabditis japonica</name>
    <dbReference type="NCBI Taxonomy" id="281687"/>
    <lineage>
        <taxon>Eukaryota</taxon>
        <taxon>Metazoa</taxon>
        <taxon>Ecdysozoa</taxon>
        <taxon>Nematoda</taxon>
        <taxon>Chromadorea</taxon>
        <taxon>Rhabditida</taxon>
        <taxon>Rhabditina</taxon>
        <taxon>Rhabditomorpha</taxon>
        <taxon>Rhabditoidea</taxon>
        <taxon>Rhabditidae</taxon>
        <taxon>Peloderinae</taxon>
        <taxon>Caenorhabditis</taxon>
    </lineage>
</organism>